<reference evidence="5 6" key="1">
    <citation type="submission" date="2024-09" db="EMBL/GenBank/DDBJ databases">
        <authorList>
            <person name="Sun Q."/>
            <person name="Mori K."/>
        </authorList>
    </citation>
    <scope>NUCLEOTIDE SEQUENCE [LARGE SCALE GENOMIC DNA]</scope>
    <source>
        <strain evidence="5 6">JCM 3331</strain>
    </source>
</reference>
<evidence type="ECO:0000256" key="2">
    <source>
        <dbReference type="ARBA" id="ARBA00023125"/>
    </source>
</evidence>
<keyword evidence="2 5" id="KW-0238">DNA-binding</keyword>
<dbReference type="CDD" id="cd06278">
    <property type="entry name" value="PBP1_LacI-like"/>
    <property type="match status" value="1"/>
</dbReference>
<dbReference type="InterPro" id="IPR010982">
    <property type="entry name" value="Lambda_DNA-bd_dom_sf"/>
</dbReference>
<keyword evidence="1" id="KW-0805">Transcription regulation</keyword>
<dbReference type="SUPFAM" id="SSF53822">
    <property type="entry name" value="Periplasmic binding protein-like I"/>
    <property type="match status" value="1"/>
</dbReference>
<dbReference type="Gene3D" id="1.10.260.40">
    <property type="entry name" value="lambda repressor-like DNA-binding domains"/>
    <property type="match status" value="1"/>
</dbReference>
<organism evidence="5 6">
    <name type="scientific">Streptomyces yanii</name>
    <dbReference type="NCBI Taxonomy" id="78510"/>
    <lineage>
        <taxon>Bacteria</taxon>
        <taxon>Bacillati</taxon>
        <taxon>Actinomycetota</taxon>
        <taxon>Actinomycetes</taxon>
        <taxon>Kitasatosporales</taxon>
        <taxon>Streptomycetaceae</taxon>
        <taxon>Streptomyces</taxon>
    </lineage>
</organism>
<dbReference type="InterPro" id="IPR000843">
    <property type="entry name" value="HTH_LacI"/>
</dbReference>
<feature type="domain" description="HTH lacI-type" evidence="4">
    <location>
        <begin position="8"/>
        <end position="62"/>
    </location>
</feature>
<dbReference type="InterPro" id="IPR028082">
    <property type="entry name" value="Peripla_BP_I"/>
</dbReference>
<dbReference type="Pfam" id="PF00532">
    <property type="entry name" value="Peripla_BP_1"/>
    <property type="match status" value="1"/>
</dbReference>
<dbReference type="Pfam" id="PF00356">
    <property type="entry name" value="LacI"/>
    <property type="match status" value="1"/>
</dbReference>
<protein>
    <submittedName>
        <fullName evidence="5">LacI family DNA-binding transcriptional regulator</fullName>
    </submittedName>
</protein>
<comment type="caution">
    <text evidence="5">The sequence shown here is derived from an EMBL/GenBank/DDBJ whole genome shotgun (WGS) entry which is preliminary data.</text>
</comment>
<keyword evidence="3" id="KW-0804">Transcription</keyword>
<evidence type="ECO:0000313" key="5">
    <source>
        <dbReference type="EMBL" id="MFB9576904.1"/>
    </source>
</evidence>
<dbReference type="Proteomes" id="UP001589710">
    <property type="component" value="Unassembled WGS sequence"/>
</dbReference>
<evidence type="ECO:0000256" key="1">
    <source>
        <dbReference type="ARBA" id="ARBA00023015"/>
    </source>
</evidence>
<dbReference type="EMBL" id="JBHMCG010000141">
    <property type="protein sequence ID" value="MFB9576904.1"/>
    <property type="molecule type" value="Genomic_DNA"/>
</dbReference>
<dbReference type="RefSeq" id="WP_345516012.1">
    <property type="nucleotide sequence ID" value="NZ_BAAAXD010000034.1"/>
</dbReference>
<name>A0ABV5RGC3_9ACTN</name>
<dbReference type="InterPro" id="IPR001761">
    <property type="entry name" value="Peripla_BP/Lac1_sug-bd_dom"/>
</dbReference>
<sequence length="337" mass="36174">MNRRRRSATSIDVARAAGVSQSTVSRALRGDPSVSAATRERVEEAAASLGYVPMESGRNLSTRATKRVGIVAPDLTNQFYPELIEPMRRALDRGGFRTILIPATDQDEQGLRSLANGSVDGVIFMNALLGDQLPNLVAARGVPTVLVNRELDQTSLDTSVVDNYGGAQLVADLIVSLGHERIAAILGPSSTSTSRDREAGFRMQLADHGIPLPSELMFRGSFSHETGSQGIDALLALRKPPTAIFCLNDVVAIGALSALHRHGYTPGKDVTVVGFDDISMASWDVFSLTTVRCGLVTLAKSAVELLIKRIADPSREHTRVVTAPELVLRSSHGPHHR</sequence>
<dbReference type="SUPFAM" id="SSF47413">
    <property type="entry name" value="lambda repressor-like DNA-binding domains"/>
    <property type="match status" value="1"/>
</dbReference>
<evidence type="ECO:0000259" key="4">
    <source>
        <dbReference type="PROSITE" id="PS50932"/>
    </source>
</evidence>
<dbReference type="Gene3D" id="3.40.50.2300">
    <property type="match status" value="2"/>
</dbReference>
<dbReference type="PANTHER" id="PTHR30146:SF109">
    <property type="entry name" value="HTH-TYPE TRANSCRIPTIONAL REGULATOR GALS"/>
    <property type="match status" value="1"/>
</dbReference>
<dbReference type="CDD" id="cd01392">
    <property type="entry name" value="HTH_LacI"/>
    <property type="match status" value="1"/>
</dbReference>
<gene>
    <name evidence="5" type="ORF">ACFFTL_32715</name>
</gene>
<evidence type="ECO:0000256" key="3">
    <source>
        <dbReference type="ARBA" id="ARBA00023163"/>
    </source>
</evidence>
<evidence type="ECO:0000313" key="6">
    <source>
        <dbReference type="Proteomes" id="UP001589710"/>
    </source>
</evidence>
<dbReference type="PANTHER" id="PTHR30146">
    <property type="entry name" value="LACI-RELATED TRANSCRIPTIONAL REPRESSOR"/>
    <property type="match status" value="1"/>
</dbReference>
<dbReference type="GO" id="GO:0003677">
    <property type="term" value="F:DNA binding"/>
    <property type="evidence" value="ECO:0007669"/>
    <property type="project" value="UniProtKB-KW"/>
</dbReference>
<proteinExistence type="predicted"/>
<accession>A0ABV5RGC3</accession>
<dbReference type="SMART" id="SM00354">
    <property type="entry name" value="HTH_LACI"/>
    <property type="match status" value="1"/>
</dbReference>
<keyword evidence="6" id="KW-1185">Reference proteome</keyword>
<dbReference type="PROSITE" id="PS50932">
    <property type="entry name" value="HTH_LACI_2"/>
    <property type="match status" value="1"/>
</dbReference>